<protein>
    <recommendedName>
        <fullName evidence="3">Response regulatory domain-containing protein</fullName>
    </recommendedName>
</protein>
<organism evidence="1 2">
    <name type="scientific">Pseudaquabacterium terrae</name>
    <dbReference type="NCBI Taxonomy" id="2732868"/>
    <lineage>
        <taxon>Bacteria</taxon>
        <taxon>Pseudomonadati</taxon>
        <taxon>Pseudomonadota</taxon>
        <taxon>Betaproteobacteria</taxon>
        <taxon>Burkholderiales</taxon>
        <taxon>Sphaerotilaceae</taxon>
        <taxon>Pseudaquabacterium</taxon>
    </lineage>
</organism>
<evidence type="ECO:0000313" key="1">
    <source>
        <dbReference type="EMBL" id="NRF71084.1"/>
    </source>
</evidence>
<proteinExistence type="predicted"/>
<keyword evidence="2" id="KW-1185">Reference proteome</keyword>
<evidence type="ECO:0000313" key="2">
    <source>
        <dbReference type="Proteomes" id="UP000737171"/>
    </source>
</evidence>
<name>A0ABX2ER99_9BURK</name>
<dbReference type="Proteomes" id="UP000737171">
    <property type="component" value="Unassembled WGS sequence"/>
</dbReference>
<gene>
    <name evidence="1" type="ORF">HLB44_29190</name>
</gene>
<evidence type="ECO:0008006" key="3">
    <source>
        <dbReference type="Google" id="ProtNLM"/>
    </source>
</evidence>
<reference evidence="1 2" key="1">
    <citation type="submission" date="2020-05" db="EMBL/GenBank/DDBJ databases">
        <title>Aquincola sp. isolate from soil.</title>
        <authorList>
            <person name="Han J."/>
            <person name="Kim D.-U."/>
        </authorList>
    </citation>
    <scope>NUCLEOTIDE SEQUENCE [LARGE SCALE GENOMIC DNA]</scope>
    <source>
        <strain evidence="1 2">S2</strain>
    </source>
</reference>
<accession>A0ABX2ER99</accession>
<dbReference type="RefSeq" id="WP_173131555.1">
    <property type="nucleotide sequence ID" value="NZ_JABRWJ010000010.1"/>
</dbReference>
<comment type="caution">
    <text evidence="1">The sequence shown here is derived from an EMBL/GenBank/DDBJ whole genome shotgun (WGS) entry which is preliminary data.</text>
</comment>
<dbReference type="EMBL" id="JABRWJ010000010">
    <property type="protein sequence ID" value="NRF71084.1"/>
    <property type="molecule type" value="Genomic_DNA"/>
</dbReference>
<sequence length="137" mass="14603">MPASNPSTHPLQVILLVAHVAQRQRLRGLLGSIAPRCRVASAASAGEASAHLARERAELLVLELAVAQGRPLALIHHLARVAPATVVVAFDEAATCLPIRPYDVHCWTDAQAALRRAIDALRAAGPQPFLPRHRGTS</sequence>